<gene>
    <name evidence="8" type="primary">Contig6184.g6612</name>
    <name evidence="8" type="ORF">STYLEM_6393</name>
</gene>
<keyword evidence="5 7" id="KW-0472">Membrane</keyword>
<dbReference type="EMBL" id="CCKQ01006143">
    <property type="protein sequence ID" value="CDW77432.1"/>
    <property type="molecule type" value="Genomic_DNA"/>
</dbReference>
<evidence type="ECO:0000256" key="7">
    <source>
        <dbReference type="SAM" id="Phobius"/>
    </source>
</evidence>
<dbReference type="PANTHER" id="PTHR23506">
    <property type="entry name" value="GH10249P"/>
    <property type="match status" value="1"/>
</dbReference>
<proteinExistence type="predicted"/>
<feature type="transmembrane region" description="Helical" evidence="7">
    <location>
        <begin position="137"/>
        <end position="154"/>
    </location>
</feature>
<feature type="transmembrane region" description="Helical" evidence="7">
    <location>
        <begin position="454"/>
        <end position="472"/>
    </location>
</feature>
<keyword evidence="4 7" id="KW-1133">Transmembrane helix</keyword>
<evidence type="ECO:0000256" key="3">
    <source>
        <dbReference type="ARBA" id="ARBA00022692"/>
    </source>
</evidence>
<dbReference type="InterPro" id="IPR050930">
    <property type="entry name" value="MFS_Vesicular_Transporter"/>
</dbReference>
<evidence type="ECO:0000256" key="4">
    <source>
        <dbReference type="ARBA" id="ARBA00022989"/>
    </source>
</evidence>
<protein>
    <submittedName>
        <fullName evidence="8">Permeases of the major facilitator superfamily</fullName>
    </submittedName>
</protein>
<dbReference type="Proteomes" id="UP000039865">
    <property type="component" value="Unassembled WGS sequence"/>
</dbReference>
<dbReference type="AlphaFoldDB" id="A0A078A7B9"/>
<feature type="transmembrane region" description="Helical" evidence="7">
    <location>
        <begin position="416"/>
        <end position="442"/>
    </location>
</feature>
<accession>A0A078A7B9</accession>
<dbReference type="PANTHER" id="PTHR23506:SF26">
    <property type="entry name" value="MFS-TYPE TRANSPORTER SLC18B1"/>
    <property type="match status" value="1"/>
</dbReference>
<evidence type="ECO:0000313" key="9">
    <source>
        <dbReference type="Proteomes" id="UP000039865"/>
    </source>
</evidence>
<feature type="transmembrane region" description="Helical" evidence="7">
    <location>
        <begin position="374"/>
        <end position="396"/>
    </location>
</feature>
<dbReference type="Gene3D" id="1.20.1250.20">
    <property type="entry name" value="MFS general substrate transporter like domains"/>
    <property type="match status" value="1"/>
</dbReference>
<dbReference type="SUPFAM" id="SSF103473">
    <property type="entry name" value="MFS general substrate transporter"/>
    <property type="match status" value="1"/>
</dbReference>
<dbReference type="GO" id="GO:0016020">
    <property type="term" value="C:membrane"/>
    <property type="evidence" value="ECO:0007669"/>
    <property type="project" value="UniProtKB-SubCell"/>
</dbReference>
<dbReference type="InterPro" id="IPR036259">
    <property type="entry name" value="MFS_trans_sf"/>
</dbReference>
<feature type="transmembrane region" description="Helical" evidence="7">
    <location>
        <begin position="309"/>
        <end position="330"/>
    </location>
</feature>
<reference evidence="8 9" key="1">
    <citation type="submission" date="2014-06" db="EMBL/GenBank/DDBJ databases">
        <authorList>
            <person name="Swart Estienne"/>
        </authorList>
    </citation>
    <scope>NUCLEOTIDE SEQUENCE [LARGE SCALE GENOMIC DNA]</scope>
    <source>
        <strain evidence="8 9">130c</strain>
    </source>
</reference>
<evidence type="ECO:0000256" key="2">
    <source>
        <dbReference type="ARBA" id="ARBA00022448"/>
    </source>
</evidence>
<evidence type="ECO:0000256" key="1">
    <source>
        <dbReference type="ARBA" id="ARBA00004141"/>
    </source>
</evidence>
<keyword evidence="3 7" id="KW-0812">Transmembrane</keyword>
<keyword evidence="9" id="KW-1185">Reference proteome</keyword>
<keyword evidence="2" id="KW-0813">Transport</keyword>
<organism evidence="8 9">
    <name type="scientific">Stylonychia lemnae</name>
    <name type="common">Ciliate</name>
    <dbReference type="NCBI Taxonomy" id="5949"/>
    <lineage>
        <taxon>Eukaryota</taxon>
        <taxon>Sar</taxon>
        <taxon>Alveolata</taxon>
        <taxon>Ciliophora</taxon>
        <taxon>Intramacronucleata</taxon>
        <taxon>Spirotrichea</taxon>
        <taxon>Stichotrichia</taxon>
        <taxon>Sporadotrichida</taxon>
        <taxon>Oxytrichidae</taxon>
        <taxon>Stylonychinae</taxon>
        <taxon>Stylonychia</taxon>
    </lineage>
</organism>
<dbReference type="GO" id="GO:0022857">
    <property type="term" value="F:transmembrane transporter activity"/>
    <property type="evidence" value="ECO:0007669"/>
    <property type="project" value="TreeGrafter"/>
</dbReference>
<feature type="transmembrane region" description="Helical" evidence="7">
    <location>
        <begin position="281"/>
        <end position="297"/>
    </location>
</feature>
<dbReference type="InParanoid" id="A0A078A7B9"/>
<name>A0A078A7B9_STYLE</name>
<comment type="subcellular location">
    <subcellularLocation>
        <location evidence="1">Membrane</location>
        <topology evidence="1">Multi-pass membrane protein</topology>
    </subcellularLocation>
</comment>
<evidence type="ECO:0000256" key="6">
    <source>
        <dbReference type="SAM" id="MobiDB-lite"/>
    </source>
</evidence>
<evidence type="ECO:0000313" key="8">
    <source>
        <dbReference type="EMBL" id="CDW77432.1"/>
    </source>
</evidence>
<feature type="region of interest" description="Disordered" evidence="6">
    <location>
        <begin position="222"/>
        <end position="243"/>
    </location>
</feature>
<evidence type="ECO:0000256" key="5">
    <source>
        <dbReference type="ARBA" id="ARBA00023136"/>
    </source>
</evidence>
<feature type="transmembrane region" description="Helical" evidence="7">
    <location>
        <begin position="342"/>
        <end position="362"/>
    </location>
</feature>
<dbReference type="OrthoDB" id="446368at2759"/>
<sequence length="533" mass="59853">MKEGFFILLAPFLPEQMHNKNVSQAFFTPLFLQTIFQLNNYFKVNIQYGCLSGLCLVEGFKVTLADEKWPYFLAVGFLGRAVQGTGAGFYQTAAYSELLIQFPQIQKKLVSMMEVGAVMGGSSGLVISAILSYLIGFMGPFLFVGFTCLMFLIFQDKLISFADQQSDLTSTYQFESQNLSNNLGSLNSSLLREMSLQHNKSNNLNKPSLVEDDSDKSQYILEQDSSEEESHQENNQFDNKSLGLPDHNQINNNQVKALLQLPKRNFFDKVTYSDIILTKRGFFACLTVIVNIQTFYYNDTILAEHLQSVYGFSPSIISLVYAIQQVGFMTTAPISPNIVHKFSLVGVVVVTQVIQGSAALLIGPSEMLGLSQKIYVTMIGLAIAGLASPFSIIAPYSEMEQCLSIHKTKRFNPHEVADMVSAIFNSSYALGSIAGPLFGGYVNEWTNFRRTNDIQALLLFSVAFLQFVVVYIPQRLDQFVNNITNDESDDNGNLKTLDKVNRNKLNQNYDEKELIKFNNKFHQEKEMKGQEMV</sequence>